<evidence type="ECO:0000313" key="1">
    <source>
        <dbReference type="EMBL" id="JAI05021.1"/>
    </source>
</evidence>
<name>A0A0E9XT29_ANGAN</name>
<proteinExistence type="predicted"/>
<protein>
    <submittedName>
        <fullName evidence="1">Uncharacterized protein</fullName>
    </submittedName>
</protein>
<sequence length="94" mass="11029">MYVSANLFWEVTLSGHGTCLSVYQMGSERAVEFSGVFLAWCWIWERGVDFERVAIFILSSAAVSYCHVLKKLSNYYYFLRLYLSCYQYETFSLI</sequence>
<organism evidence="1">
    <name type="scientific">Anguilla anguilla</name>
    <name type="common">European freshwater eel</name>
    <name type="synonym">Muraena anguilla</name>
    <dbReference type="NCBI Taxonomy" id="7936"/>
    <lineage>
        <taxon>Eukaryota</taxon>
        <taxon>Metazoa</taxon>
        <taxon>Chordata</taxon>
        <taxon>Craniata</taxon>
        <taxon>Vertebrata</taxon>
        <taxon>Euteleostomi</taxon>
        <taxon>Actinopterygii</taxon>
        <taxon>Neopterygii</taxon>
        <taxon>Teleostei</taxon>
        <taxon>Anguilliformes</taxon>
        <taxon>Anguillidae</taxon>
        <taxon>Anguilla</taxon>
    </lineage>
</organism>
<dbReference type="AlphaFoldDB" id="A0A0E9XT29"/>
<accession>A0A0E9XT29</accession>
<dbReference type="EMBL" id="GBXM01003557">
    <property type="protein sequence ID" value="JAI05021.1"/>
    <property type="molecule type" value="Transcribed_RNA"/>
</dbReference>
<reference evidence="1" key="1">
    <citation type="submission" date="2014-11" db="EMBL/GenBank/DDBJ databases">
        <authorList>
            <person name="Amaro Gonzalez C."/>
        </authorList>
    </citation>
    <scope>NUCLEOTIDE SEQUENCE</scope>
</reference>
<reference evidence="1" key="2">
    <citation type="journal article" date="2015" name="Fish Shellfish Immunol.">
        <title>Early steps in the European eel (Anguilla anguilla)-Vibrio vulnificus interaction in the gills: Role of the RtxA13 toxin.</title>
        <authorList>
            <person name="Callol A."/>
            <person name="Pajuelo D."/>
            <person name="Ebbesson L."/>
            <person name="Teles M."/>
            <person name="MacKenzie S."/>
            <person name="Amaro C."/>
        </authorList>
    </citation>
    <scope>NUCLEOTIDE SEQUENCE</scope>
</reference>